<dbReference type="PROSITE" id="PS51352">
    <property type="entry name" value="THIOREDOXIN_2"/>
    <property type="match status" value="1"/>
</dbReference>
<feature type="domain" description="Thioredoxin" evidence="7">
    <location>
        <begin position="12"/>
        <end position="210"/>
    </location>
</feature>
<dbReference type="RefSeq" id="WP_102969726.1">
    <property type="nucleotide sequence ID" value="NZ_QFWT01000007.1"/>
</dbReference>
<reference evidence="8 9" key="1">
    <citation type="submission" date="2018-05" db="EMBL/GenBank/DDBJ databases">
        <title>Vibrio limimaris sp. nov., isolated from marine sediment.</title>
        <authorList>
            <person name="Li C.-M."/>
        </authorList>
    </citation>
    <scope>NUCLEOTIDE SEQUENCE [LARGE SCALE GENOMIC DNA]</scope>
    <source>
        <strain evidence="8 9">E4404</strain>
    </source>
</reference>
<dbReference type="OrthoDB" id="9780340at2"/>
<keyword evidence="2" id="KW-0732">Signal</keyword>
<feature type="transmembrane region" description="Helical" evidence="6">
    <location>
        <begin position="7"/>
        <end position="26"/>
    </location>
</feature>
<keyword evidence="3" id="KW-0560">Oxidoreductase</keyword>
<keyword evidence="4" id="KW-1015">Disulfide bond</keyword>
<dbReference type="AlphaFoldDB" id="A0A2U3B7X7"/>
<evidence type="ECO:0000256" key="2">
    <source>
        <dbReference type="ARBA" id="ARBA00022729"/>
    </source>
</evidence>
<dbReference type="Proteomes" id="UP000245362">
    <property type="component" value="Unassembled WGS sequence"/>
</dbReference>
<organism evidence="8 9">
    <name type="scientific">Vibrio albus</name>
    <dbReference type="NCBI Taxonomy" id="2200953"/>
    <lineage>
        <taxon>Bacteria</taxon>
        <taxon>Pseudomonadati</taxon>
        <taxon>Pseudomonadota</taxon>
        <taxon>Gammaproteobacteria</taxon>
        <taxon>Vibrionales</taxon>
        <taxon>Vibrionaceae</taxon>
        <taxon>Vibrio</taxon>
    </lineage>
</organism>
<dbReference type="PANTHER" id="PTHR13887">
    <property type="entry name" value="GLUTATHIONE S-TRANSFERASE KAPPA"/>
    <property type="match status" value="1"/>
</dbReference>
<dbReference type="InterPro" id="IPR012336">
    <property type="entry name" value="Thioredoxin-like_fold"/>
</dbReference>
<dbReference type="Gene3D" id="3.40.30.10">
    <property type="entry name" value="Glutaredoxin"/>
    <property type="match status" value="1"/>
</dbReference>
<evidence type="ECO:0000259" key="7">
    <source>
        <dbReference type="PROSITE" id="PS51352"/>
    </source>
</evidence>
<sequence length="210" mass="23648">MNQNKIVLSITLLMGALLTAFMFSWYQQQNNVDISVKNNELERQYSVSFGPETAKVTIVEFFDPACEACRAFYPFVKKIMNENPDDIRLVLRYAAFHEGSDEVVLMLEAARRQGLYSEVLVSILAGQNSWASHSKPNLANVWNIAESAGLDISKAREDMEDPDIIQVLEQDTADVKSLGIQKTPTFFVNGKPLESFGSQQLYDLVQSELK</sequence>
<dbReference type="PANTHER" id="PTHR13887:SF14">
    <property type="entry name" value="DISULFIDE BOND FORMATION PROTEIN D"/>
    <property type="match status" value="1"/>
</dbReference>
<evidence type="ECO:0000313" key="8">
    <source>
        <dbReference type="EMBL" id="PWI32835.1"/>
    </source>
</evidence>
<dbReference type="EMBL" id="QFWT01000007">
    <property type="protein sequence ID" value="PWI32835.1"/>
    <property type="molecule type" value="Genomic_DNA"/>
</dbReference>
<name>A0A2U3B7X7_9VIBR</name>
<keyword evidence="6" id="KW-0472">Membrane</keyword>
<keyword evidence="6" id="KW-0812">Transmembrane</keyword>
<proteinExistence type="inferred from homology"/>
<evidence type="ECO:0000256" key="1">
    <source>
        <dbReference type="ARBA" id="ARBA00005791"/>
    </source>
</evidence>
<keyword evidence="5" id="KW-0676">Redox-active center</keyword>
<evidence type="ECO:0000256" key="5">
    <source>
        <dbReference type="ARBA" id="ARBA00023284"/>
    </source>
</evidence>
<evidence type="ECO:0000256" key="6">
    <source>
        <dbReference type="SAM" id="Phobius"/>
    </source>
</evidence>
<comment type="similarity">
    <text evidence="1">Belongs to the thioredoxin family. DsbA subfamily.</text>
</comment>
<dbReference type="GO" id="GO:0016491">
    <property type="term" value="F:oxidoreductase activity"/>
    <property type="evidence" value="ECO:0007669"/>
    <property type="project" value="UniProtKB-KW"/>
</dbReference>
<dbReference type="SUPFAM" id="SSF52833">
    <property type="entry name" value="Thioredoxin-like"/>
    <property type="match status" value="1"/>
</dbReference>
<comment type="caution">
    <text evidence="8">The sequence shown here is derived from an EMBL/GenBank/DDBJ whole genome shotgun (WGS) entry which is preliminary data.</text>
</comment>
<dbReference type="InterPro" id="IPR036249">
    <property type="entry name" value="Thioredoxin-like_sf"/>
</dbReference>
<keyword evidence="9" id="KW-1185">Reference proteome</keyword>
<keyword evidence="6" id="KW-1133">Transmembrane helix</keyword>
<gene>
    <name evidence="8" type="ORF">DI392_13485</name>
</gene>
<protein>
    <submittedName>
        <fullName evidence="8">Disulfide bond formation protein DsbA</fullName>
    </submittedName>
</protein>
<dbReference type="InterPro" id="IPR013766">
    <property type="entry name" value="Thioredoxin_domain"/>
</dbReference>
<accession>A0A2U3B7X7</accession>
<evidence type="ECO:0000313" key="9">
    <source>
        <dbReference type="Proteomes" id="UP000245362"/>
    </source>
</evidence>
<dbReference type="Pfam" id="PF13462">
    <property type="entry name" value="Thioredoxin_4"/>
    <property type="match status" value="1"/>
</dbReference>
<evidence type="ECO:0000256" key="4">
    <source>
        <dbReference type="ARBA" id="ARBA00023157"/>
    </source>
</evidence>
<evidence type="ECO:0000256" key="3">
    <source>
        <dbReference type="ARBA" id="ARBA00023002"/>
    </source>
</evidence>